<name>A0A0G0T5E9_9BACT</name>
<sequence>MGNFNRDRDSSGGRSFGRRDFGGRGRSGGFGGGSDRGPREMFKSTCSNCQKECEVPFRPTNGKPVYCSDCFEKMRGGRTDSPRPEGSGFRAPNFDQSKAQLDAINAKLDKLINILEPKTITPTVKEEKTKGPELVERIADKVDLVKIKKAVKKASSTKKK</sequence>
<feature type="region of interest" description="Disordered" evidence="1">
    <location>
        <begin position="1"/>
        <end position="43"/>
    </location>
</feature>
<feature type="compositionally biased region" description="Gly residues" evidence="1">
    <location>
        <begin position="24"/>
        <end position="35"/>
    </location>
</feature>
<dbReference type="EMBL" id="LBZK01000033">
    <property type="protein sequence ID" value="KKR69951.1"/>
    <property type="molecule type" value="Genomic_DNA"/>
</dbReference>
<reference evidence="3 4" key="1">
    <citation type="journal article" date="2015" name="Nature">
        <title>rRNA introns, odd ribosomes, and small enigmatic genomes across a large radiation of phyla.</title>
        <authorList>
            <person name="Brown C.T."/>
            <person name="Hug L.A."/>
            <person name="Thomas B.C."/>
            <person name="Sharon I."/>
            <person name="Castelle C.J."/>
            <person name="Singh A."/>
            <person name="Wilkins M.J."/>
            <person name="Williams K.H."/>
            <person name="Banfield J.F."/>
        </authorList>
    </citation>
    <scope>NUCLEOTIDE SEQUENCE [LARGE SCALE GENOMIC DNA]</scope>
</reference>
<feature type="compositionally biased region" description="Basic and acidic residues" evidence="1">
    <location>
        <begin position="1"/>
        <end position="23"/>
    </location>
</feature>
<proteinExistence type="predicted"/>
<gene>
    <name evidence="3" type="ORF">UU12_C0033G0002</name>
</gene>
<dbReference type="AlphaFoldDB" id="A0A0G0T5E9"/>
<dbReference type="STRING" id="1618563.UU12_C0033G0002"/>
<dbReference type="Proteomes" id="UP000034562">
    <property type="component" value="Unassembled WGS sequence"/>
</dbReference>
<evidence type="ECO:0000313" key="3">
    <source>
        <dbReference type="EMBL" id="KKR69951.1"/>
    </source>
</evidence>
<dbReference type="Pfam" id="PF23477">
    <property type="entry name" value="zf_Tbcl_2"/>
    <property type="match status" value="1"/>
</dbReference>
<protein>
    <recommendedName>
        <fullName evidence="2">CxxC-x17-CxxC domain-containing protein</fullName>
    </recommendedName>
</protein>
<evidence type="ECO:0000313" key="4">
    <source>
        <dbReference type="Proteomes" id="UP000034562"/>
    </source>
</evidence>
<dbReference type="NCBIfam" id="TIGR04272">
    <property type="entry name" value="cxxc_cxxc_Mbark"/>
    <property type="match status" value="1"/>
</dbReference>
<accession>A0A0G0T5E9</accession>
<feature type="domain" description="CxxC-x17-CxxC" evidence="2">
    <location>
        <begin position="39"/>
        <end position="75"/>
    </location>
</feature>
<organism evidence="3 4">
    <name type="scientific">Candidatus Woesebacteria bacterium GW2011_GWA2_40_7b</name>
    <dbReference type="NCBI Taxonomy" id="1618563"/>
    <lineage>
        <taxon>Bacteria</taxon>
        <taxon>Candidatus Woeseibacteriota</taxon>
    </lineage>
</organism>
<evidence type="ECO:0000259" key="2">
    <source>
        <dbReference type="Pfam" id="PF23477"/>
    </source>
</evidence>
<comment type="caution">
    <text evidence="3">The sequence shown here is derived from an EMBL/GenBank/DDBJ whole genome shotgun (WGS) entry which is preliminary data.</text>
</comment>
<dbReference type="InterPro" id="IPR026363">
    <property type="entry name" value="CxxC-x17-CxxC_dom"/>
</dbReference>
<evidence type="ECO:0000256" key="1">
    <source>
        <dbReference type="SAM" id="MobiDB-lite"/>
    </source>
</evidence>